<reference evidence="2" key="1">
    <citation type="submission" date="2022-11" db="EMBL/GenBank/DDBJ databases">
        <authorList>
            <person name="Kikuchi T."/>
        </authorList>
    </citation>
    <scope>NUCLEOTIDE SEQUENCE</scope>
    <source>
        <strain evidence="2">PS1010</strain>
    </source>
</reference>
<accession>A0A9P1IKA4</accession>
<name>A0A9P1IKA4_9PELO</name>
<gene>
    <name evidence="2" type="ORF">CAMP_LOCUS8630</name>
</gene>
<dbReference type="Pfam" id="PF04801">
    <property type="entry name" value="RPC5"/>
    <property type="match status" value="1"/>
</dbReference>
<dbReference type="EMBL" id="CANHGI010000003">
    <property type="protein sequence ID" value="CAI5445993.1"/>
    <property type="molecule type" value="Genomic_DNA"/>
</dbReference>
<dbReference type="InterPro" id="IPR006886">
    <property type="entry name" value="RNA_pol_III_Rpc5"/>
</dbReference>
<protein>
    <recommendedName>
        <fullName evidence="4">DNA-directed RNA polymerase III subunit RPC5</fullName>
    </recommendedName>
</protein>
<evidence type="ECO:0008006" key="4">
    <source>
        <dbReference type="Google" id="ProtNLM"/>
    </source>
</evidence>
<feature type="compositionally biased region" description="Acidic residues" evidence="1">
    <location>
        <begin position="180"/>
        <end position="195"/>
    </location>
</feature>
<dbReference type="AlphaFoldDB" id="A0A9P1IKA4"/>
<feature type="compositionally biased region" description="Basic and acidic residues" evidence="1">
    <location>
        <begin position="208"/>
        <end position="223"/>
    </location>
</feature>
<dbReference type="OrthoDB" id="340681at2759"/>
<feature type="region of interest" description="Disordered" evidence="1">
    <location>
        <begin position="1"/>
        <end position="26"/>
    </location>
</feature>
<proteinExistence type="predicted"/>
<feature type="region of interest" description="Disordered" evidence="1">
    <location>
        <begin position="169"/>
        <end position="223"/>
    </location>
</feature>
<dbReference type="GO" id="GO:0042797">
    <property type="term" value="P:tRNA transcription by RNA polymerase III"/>
    <property type="evidence" value="ECO:0007669"/>
    <property type="project" value="TreeGrafter"/>
</dbReference>
<evidence type="ECO:0000313" key="3">
    <source>
        <dbReference type="Proteomes" id="UP001152747"/>
    </source>
</evidence>
<organism evidence="2 3">
    <name type="scientific">Caenorhabditis angaria</name>
    <dbReference type="NCBI Taxonomy" id="860376"/>
    <lineage>
        <taxon>Eukaryota</taxon>
        <taxon>Metazoa</taxon>
        <taxon>Ecdysozoa</taxon>
        <taxon>Nematoda</taxon>
        <taxon>Chromadorea</taxon>
        <taxon>Rhabditida</taxon>
        <taxon>Rhabditina</taxon>
        <taxon>Rhabditomorpha</taxon>
        <taxon>Rhabditoidea</taxon>
        <taxon>Rhabditidae</taxon>
        <taxon>Peloderinae</taxon>
        <taxon>Caenorhabditis</taxon>
    </lineage>
</organism>
<feature type="compositionally biased region" description="Basic and acidic residues" evidence="1">
    <location>
        <begin position="8"/>
        <end position="18"/>
    </location>
</feature>
<sequence>MEVDSDEEIGKRTTKKDEFEDDDFEEDSVVWERNVVVCNSSSNTEMYCVSYPSSKRDAWDPIKFPIARFKKNVRLLEMRFIPDTKAGSYNKRKAESFSEEGSSSSPQKNSGISGDLNSLRKNDEIYEGRAFINDHPIINTIGFMKNDQFYIHPIIGNFGMHRSISILNNSKKKGGGNQGENEDEGMSTENEEEEAANTSTGNVRVKFSRPETERQKKRREASALHREKVIASDVWIPMKVHLEDDQKAVNKFQQISRTGVKSETENGKVDHDEKCLEVRDLVNRAIICSIKEELVIESGKEHMLSKQRIDELGVDLQIRAHMVKAHVIRTNEMIELIGKSKMSKEQVIHNLQKCARLVNGVWVLQSDFLFNNLPPAHSNVAGRTDVYRSELWRNARDLALCLIDGGHRVTRLTLMTCFKLSDKDAEEVLSTFGVKDEKERRWKLRIEKDETFLDDPSVQSVIISEKQRWVETFEELQKLLSPSKPKK</sequence>
<dbReference type="PANTHER" id="PTHR12069">
    <property type="entry name" value="DNA-DIRECTED RNA POLYMERASES III 80 KDA POLYPEPTIDE RNA POLYMERASE III SUBUNIT 5"/>
    <property type="match status" value="1"/>
</dbReference>
<feature type="region of interest" description="Disordered" evidence="1">
    <location>
        <begin position="91"/>
        <end position="117"/>
    </location>
</feature>
<comment type="caution">
    <text evidence="2">The sequence shown here is derived from an EMBL/GenBank/DDBJ whole genome shotgun (WGS) entry which is preliminary data.</text>
</comment>
<dbReference type="Proteomes" id="UP001152747">
    <property type="component" value="Unassembled WGS sequence"/>
</dbReference>
<dbReference type="GO" id="GO:0005666">
    <property type="term" value="C:RNA polymerase III complex"/>
    <property type="evidence" value="ECO:0007669"/>
    <property type="project" value="TreeGrafter"/>
</dbReference>
<feature type="compositionally biased region" description="Low complexity" evidence="1">
    <location>
        <begin position="99"/>
        <end position="114"/>
    </location>
</feature>
<dbReference type="PANTHER" id="PTHR12069:SF0">
    <property type="entry name" value="DNA-DIRECTED RNA POLYMERASE III SUBUNIT RPC5"/>
    <property type="match status" value="1"/>
</dbReference>
<evidence type="ECO:0000256" key="1">
    <source>
        <dbReference type="SAM" id="MobiDB-lite"/>
    </source>
</evidence>
<keyword evidence="3" id="KW-1185">Reference proteome</keyword>
<evidence type="ECO:0000313" key="2">
    <source>
        <dbReference type="EMBL" id="CAI5445993.1"/>
    </source>
</evidence>